<accession>A0A6N8FN23</accession>
<organism evidence="3 4">
    <name type="scientific">Gloeocapsopsis dulcis AAB1 = 1H9</name>
    <dbReference type="NCBI Taxonomy" id="1433147"/>
    <lineage>
        <taxon>Bacteria</taxon>
        <taxon>Bacillati</taxon>
        <taxon>Cyanobacteriota</taxon>
        <taxon>Cyanophyceae</taxon>
        <taxon>Oscillatoriophycideae</taxon>
        <taxon>Chroococcales</taxon>
        <taxon>Chroococcaceae</taxon>
        <taxon>Gloeocapsopsis</taxon>
        <taxon>Gloeocapsopsis dulcis</taxon>
    </lineage>
</organism>
<proteinExistence type="predicted"/>
<feature type="domain" description="NADP-dependent oxidoreductase" evidence="2">
    <location>
        <begin position="77"/>
        <end position="267"/>
    </location>
</feature>
<dbReference type="InterPro" id="IPR023210">
    <property type="entry name" value="NADP_OxRdtase_dom"/>
</dbReference>
<feature type="region of interest" description="Disordered" evidence="1">
    <location>
        <begin position="344"/>
        <end position="366"/>
    </location>
</feature>
<name>A0A6N8FN23_9CHRO</name>
<evidence type="ECO:0000313" key="4">
    <source>
        <dbReference type="Proteomes" id="UP000441797"/>
    </source>
</evidence>
<dbReference type="SUPFAM" id="SSF51430">
    <property type="entry name" value="NAD(P)-linked oxidoreductase"/>
    <property type="match status" value="1"/>
</dbReference>
<dbReference type="RefSeq" id="WP_105220348.1">
    <property type="nucleotide sequence ID" value="NZ_CAWNSU010000059.1"/>
</dbReference>
<dbReference type="EMBL" id="NAPY01000001">
    <property type="protein sequence ID" value="MUL34823.1"/>
    <property type="molecule type" value="Genomic_DNA"/>
</dbReference>
<evidence type="ECO:0000256" key="1">
    <source>
        <dbReference type="SAM" id="MobiDB-lite"/>
    </source>
</evidence>
<sequence>MVEESGTPQKKSLDWQRREFLQRAGIIGAGGAIAYFIWQKQQNTSATTQSQVVNAREDLGTIPRRMLGKTGVEVSALALGGAHLGHVKDDQVAVRIVQEAVDAGVNFLDNAWEYGKGRCEELMGQALQGGRRDKAFLMTKVCTHGRDARVAMQQLEQSLQRLKTDYIDLWQIHEVIYDNEPELHFAKGGVIEALEQAKQQGKVRFIGFTGHKDPAIHLKMLAYNYPFDTCQLPLNCFDASFRSFEQEVLSELNRQQIAAIGMKSLGGNGDALKKGIVTVEEALRYAMSLPVASTVSGIDSLAVLDQNLRIASNFQPMSAEEMQAVRDRYASYAADGRFELYKTSKKYDGRPGREQHGFPLPQQLKL</sequence>
<dbReference type="Proteomes" id="UP000441797">
    <property type="component" value="Unassembled WGS sequence"/>
</dbReference>
<keyword evidence="4" id="KW-1185">Reference proteome</keyword>
<gene>
    <name evidence="3" type="ORF">BWI75_00215</name>
</gene>
<dbReference type="InterPro" id="IPR036812">
    <property type="entry name" value="NAD(P)_OxRdtase_dom_sf"/>
</dbReference>
<dbReference type="PANTHER" id="PTHR43312:SF1">
    <property type="entry name" value="NADP-DEPENDENT OXIDOREDUCTASE DOMAIN-CONTAINING PROTEIN"/>
    <property type="match status" value="1"/>
</dbReference>
<comment type="caution">
    <text evidence="3">The sequence shown here is derived from an EMBL/GenBank/DDBJ whole genome shotgun (WGS) entry which is preliminary data.</text>
</comment>
<dbReference type="CDD" id="cd19100">
    <property type="entry name" value="AKR_unchar"/>
    <property type="match status" value="1"/>
</dbReference>
<dbReference type="OrthoDB" id="9773828at2"/>
<reference evidence="3 4" key="1">
    <citation type="journal article" date="2019" name="Front. Microbiol.">
        <title>Genomic Features for Desiccation Tolerance and Sugar Biosynthesis in the Extremophile Gloeocapsopsis sp. UTEX B3054.</title>
        <authorList>
            <person name="Urrejola C."/>
            <person name="Alcorta J."/>
            <person name="Salas L."/>
            <person name="Vasquez M."/>
            <person name="Polz M.F."/>
            <person name="Vicuna R."/>
            <person name="Diez B."/>
        </authorList>
    </citation>
    <scope>NUCLEOTIDE SEQUENCE [LARGE SCALE GENOMIC DNA]</scope>
    <source>
        <strain evidence="3 4">1H9</strain>
    </source>
</reference>
<feature type="compositionally biased region" description="Basic and acidic residues" evidence="1">
    <location>
        <begin position="344"/>
        <end position="356"/>
    </location>
</feature>
<dbReference type="AlphaFoldDB" id="A0A6N8FN23"/>
<dbReference type="InterPro" id="IPR053135">
    <property type="entry name" value="AKR2_Oxidoreductase"/>
</dbReference>
<evidence type="ECO:0000259" key="2">
    <source>
        <dbReference type="Pfam" id="PF00248"/>
    </source>
</evidence>
<protein>
    <submittedName>
        <fullName evidence="3">Aldo/keto reductase</fullName>
    </submittedName>
</protein>
<evidence type="ECO:0000313" key="3">
    <source>
        <dbReference type="EMBL" id="MUL34823.1"/>
    </source>
</evidence>
<dbReference type="Gene3D" id="3.20.20.100">
    <property type="entry name" value="NADP-dependent oxidoreductase domain"/>
    <property type="match status" value="1"/>
</dbReference>
<dbReference type="Pfam" id="PF00248">
    <property type="entry name" value="Aldo_ket_red"/>
    <property type="match status" value="1"/>
</dbReference>
<dbReference type="PANTHER" id="PTHR43312">
    <property type="entry name" value="D-THREO-ALDOSE 1-DEHYDROGENASE"/>
    <property type="match status" value="1"/>
</dbReference>